<dbReference type="PANTHER" id="PTHR43166:SF9">
    <property type="entry name" value="GLUTAMATE_ASPARTATE IMPORT ATP-BINDING PROTEIN GLTL"/>
    <property type="match status" value="1"/>
</dbReference>
<dbReference type="GO" id="GO:0016887">
    <property type="term" value="F:ATP hydrolysis activity"/>
    <property type="evidence" value="ECO:0007669"/>
    <property type="project" value="InterPro"/>
</dbReference>
<dbReference type="SUPFAM" id="SSF52540">
    <property type="entry name" value="P-loop containing nucleoside triphosphate hydrolases"/>
    <property type="match status" value="1"/>
</dbReference>
<dbReference type="InterPro" id="IPR027417">
    <property type="entry name" value="P-loop_NTPase"/>
</dbReference>
<evidence type="ECO:0000313" key="8">
    <source>
        <dbReference type="EMBL" id="MPN20655.1"/>
    </source>
</evidence>
<keyword evidence="5" id="KW-0472">Membrane</keyword>
<feature type="domain" description="ABC transporter" evidence="7">
    <location>
        <begin position="2"/>
        <end position="46"/>
    </location>
</feature>
<keyword evidence="8" id="KW-0547">Nucleotide-binding</keyword>
<dbReference type="AlphaFoldDB" id="A0A645G1Z5"/>
<keyword evidence="8" id="KW-0067">ATP-binding</keyword>
<dbReference type="GO" id="GO:0005886">
    <property type="term" value="C:plasma membrane"/>
    <property type="evidence" value="ECO:0007669"/>
    <property type="project" value="UniProtKB-SubCell"/>
</dbReference>
<evidence type="ECO:0000259" key="7">
    <source>
        <dbReference type="Pfam" id="PF00005"/>
    </source>
</evidence>
<organism evidence="8">
    <name type="scientific">bioreactor metagenome</name>
    <dbReference type="NCBI Taxonomy" id="1076179"/>
    <lineage>
        <taxon>unclassified sequences</taxon>
        <taxon>metagenomes</taxon>
        <taxon>ecological metagenomes</taxon>
    </lineage>
</organism>
<feature type="compositionally biased region" description="Basic and acidic residues" evidence="6">
    <location>
        <begin position="1"/>
        <end position="12"/>
    </location>
</feature>
<evidence type="ECO:0000256" key="5">
    <source>
        <dbReference type="ARBA" id="ARBA00023136"/>
    </source>
</evidence>
<comment type="caution">
    <text evidence="8">The sequence shown here is derived from an EMBL/GenBank/DDBJ whole genome shotgun (WGS) entry which is preliminary data.</text>
</comment>
<accession>A0A645G1Z5</accession>
<sequence>MLERLEMGDKLNSKPSQLSGGQKQRAAIARSIVQNPKLLCFDEPTAALDSALVSGVIKIIKNLAADGMGILVVSHDENFVRNVSDRVLVMGNGKILKRMNAEEYKNVIVSS</sequence>
<keyword evidence="4" id="KW-1003">Cell membrane</keyword>
<keyword evidence="3" id="KW-0813">Transport</keyword>
<evidence type="ECO:0000256" key="6">
    <source>
        <dbReference type="SAM" id="MobiDB-lite"/>
    </source>
</evidence>
<dbReference type="InterPro" id="IPR050086">
    <property type="entry name" value="MetN_ABC_transporter-like"/>
</dbReference>
<evidence type="ECO:0000256" key="4">
    <source>
        <dbReference type="ARBA" id="ARBA00022475"/>
    </source>
</evidence>
<evidence type="ECO:0000256" key="3">
    <source>
        <dbReference type="ARBA" id="ARBA00022448"/>
    </source>
</evidence>
<dbReference type="InterPro" id="IPR003439">
    <property type="entry name" value="ABC_transporter-like_ATP-bd"/>
</dbReference>
<reference evidence="8" key="1">
    <citation type="submission" date="2019-08" db="EMBL/GenBank/DDBJ databases">
        <authorList>
            <person name="Kucharzyk K."/>
            <person name="Murdoch R.W."/>
            <person name="Higgins S."/>
            <person name="Loffler F."/>
        </authorList>
    </citation>
    <scope>NUCLEOTIDE SEQUENCE</scope>
</reference>
<dbReference type="PANTHER" id="PTHR43166">
    <property type="entry name" value="AMINO ACID IMPORT ATP-BINDING PROTEIN"/>
    <property type="match status" value="1"/>
</dbReference>
<dbReference type="Pfam" id="PF00005">
    <property type="entry name" value="ABC_tran"/>
    <property type="match status" value="1"/>
</dbReference>
<proteinExistence type="inferred from homology"/>
<evidence type="ECO:0000256" key="1">
    <source>
        <dbReference type="ARBA" id="ARBA00004202"/>
    </source>
</evidence>
<protein>
    <submittedName>
        <fullName evidence="8">Glutamine transport ATP-binding protein GlnQ</fullName>
    </submittedName>
</protein>
<comment type="subcellular location">
    <subcellularLocation>
        <location evidence="1">Cell membrane</location>
        <topology evidence="1">Peripheral membrane protein</topology>
    </subcellularLocation>
</comment>
<gene>
    <name evidence="8" type="primary">glnQ_80</name>
    <name evidence="8" type="ORF">SDC9_168034</name>
</gene>
<dbReference type="Gene3D" id="3.40.50.300">
    <property type="entry name" value="P-loop containing nucleotide triphosphate hydrolases"/>
    <property type="match status" value="1"/>
</dbReference>
<comment type="similarity">
    <text evidence="2">Belongs to the ABC transporter superfamily.</text>
</comment>
<dbReference type="EMBL" id="VSSQ01068468">
    <property type="protein sequence ID" value="MPN20655.1"/>
    <property type="molecule type" value="Genomic_DNA"/>
</dbReference>
<feature type="region of interest" description="Disordered" evidence="6">
    <location>
        <begin position="1"/>
        <end position="23"/>
    </location>
</feature>
<feature type="compositionally biased region" description="Polar residues" evidence="6">
    <location>
        <begin position="13"/>
        <end position="22"/>
    </location>
</feature>
<evidence type="ECO:0000256" key="2">
    <source>
        <dbReference type="ARBA" id="ARBA00005417"/>
    </source>
</evidence>
<dbReference type="GO" id="GO:0005524">
    <property type="term" value="F:ATP binding"/>
    <property type="evidence" value="ECO:0007669"/>
    <property type="project" value="UniProtKB-KW"/>
</dbReference>
<name>A0A645G1Z5_9ZZZZ</name>